<dbReference type="Pfam" id="PF01476">
    <property type="entry name" value="LysM"/>
    <property type="match status" value="2"/>
</dbReference>
<feature type="chain" id="PRO_5003251910" evidence="2">
    <location>
        <begin position="25"/>
        <end position="803"/>
    </location>
</feature>
<gene>
    <name evidence="4" type="ORF">HMPREF9098_0946</name>
</gene>
<dbReference type="InterPro" id="IPR036779">
    <property type="entry name" value="LysM_dom_sf"/>
</dbReference>
<dbReference type="Gene3D" id="1.10.530.10">
    <property type="match status" value="1"/>
</dbReference>
<feature type="region of interest" description="Disordered" evidence="1">
    <location>
        <begin position="573"/>
        <end position="639"/>
    </location>
</feature>
<evidence type="ECO:0000256" key="2">
    <source>
        <dbReference type="SAM" id="SignalP"/>
    </source>
</evidence>
<sequence length="803" mass="86651">MKSIKSIAIAVSSLFVLPAGMVQAASAAPSPSPKQTGLAIMRLYQSNYSAHAPKMGGEIWLSLRQDFRLSEVNANLVRNHESRFVANRSYFNRTLARSAPYMYHIVNEVQRRGMPAEIALLPFIESAYVTKARSHVGASGLWQFMPATGRHYGLEQTPMYDGRHDISASTNAALNYLQYLHGLFGDWTLALAAYNWGEGNVSRAIRRAQAAGLAPTYENLNMPAETRNYVPKLLAVRNLVNNPHMFGLQLPSIKHEPYFRAVTVSAPLDIMAAAHLANISESEFLALNPAFKTPVFIPKENRQMLLPVQAANTFEANYRESDPKTLLSWDVFTPTQRISVADLASQTGSSPAELRRLNGISGNYVNAGRTVLVNRNTMQGIGNVNAFVKADFDPVPDTFVEQAPVLAPPVAAAHTPRPSLAANTFAAPPQAADVVIVTPPLNLTPPAPETPPQNTVVAEKQPAPLPTTQTASAETADTPTEHISAPAPAEEPPIRIAQADTETAAKTPEPAESAPKVQAALNEPAADKAPEAPNVAANQTDSSAQDDDDELWVVAQAAQAKMQAAETVRATVAQSDAAATRERTAAETRRRNANTAATPKPAPQERVRTAEKPAAERTRMAEKPAAERNRPAPAQTYKVEQGDTVYSIAKRYNISTDELIAANQIRNNRLSVGQTLKVSGNAAANVQAARNGNAPRSNSAAKPAEQNARHGNQRDAKPNAQPAHNGRAEKPDTPAARNNSRTEKAGTPAARNGSQRNQQAEKHHAPTTRNADRQTEKPNAQPARNNQRGNSGQSKPAQPTKRR</sequence>
<feature type="region of interest" description="Disordered" evidence="1">
    <location>
        <begin position="686"/>
        <end position="803"/>
    </location>
</feature>
<dbReference type="SMART" id="SM00257">
    <property type="entry name" value="LysM"/>
    <property type="match status" value="1"/>
</dbReference>
<dbReference type="PANTHER" id="PTHR33734">
    <property type="entry name" value="LYSM DOMAIN-CONTAINING GPI-ANCHORED PROTEIN 2"/>
    <property type="match status" value="1"/>
</dbReference>
<feature type="domain" description="LysM" evidence="3">
    <location>
        <begin position="635"/>
        <end position="678"/>
    </location>
</feature>
<dbReference type="EMBL" id="AEWV01000015">
    <property type="protein sequence ID" value="EGC17620.1"/>
    <property type="molecule type" value="Genomic_DNA"/>
</dbReference>
<evidence type="ECO:0000313" key="4">
    <source>
        <dbReference type="EMBL" id="EGC17620.1"/>
    </source>
</evidence>
<reference evidence="4 5" key="1">
    <citation type="submission" date="2011-01" db="EMBL/GenBank/DDBJ databases">
        <authorList>
            <person name="Muzny D."/>
            <person name="Qin X."/>
            <person name="Deng J."/>
            <person name="Jiang H."/>
            <person name="Liu Y."/>
            <person name="Qu J."/>
            <person name="Song X.-Z."/>
            <person name="Zhang L."/>
            <person name="Thornton R."/>
            <person name="Coyle M."/>
            <person name="Francisco L."/>
            <person name="Jackson L."/>
            <person name="Javaid M."/>
            <person name="Korchina V."/>
            <person name="Kovar C."/>
            <person name="Mata R."/>
            <person name="Mathew T."/>
            <person name="Ngo R."/>
            <person name="Nguyen L."/>
            <person name="Nguyen N."/>
            <person name="Okwuonu G."/>
            <person name="Ongeri F."/>
            <person name="Pham C."/>
            <person name="Simmons D."/>
            <person name="Wilczek-Boney K."/>
            <person name="Hale W."/>
            <person name="Jakkamsetti A."/>
            <person name="Pham P."/>
            <person name="Ruth R."/>
            <person name="San Lucas F."/>
            <person name="Warren J."/>
            <person name="Zhang J."/>
            <person name="Zhao Z."/>
            <person name="Zhou C."/>
            <person name="Zhu D."/>
            <person name="Lee S."/>
            <person name="Bess C."/>
            <person name="Blankenburg K."/>
            <person name="Forbes L."/>
            <person name="Fu Q."/>
            <person name="Gubbala S."/>
            <person name="Hirani K."/>
            <person name="Jayaseelan J.C."/>
            <person name="Lara F."/>
            <person name="Munidasa M."/>
            <person name="Palculict T."/>
            <person name="Patil S."/>
            <person name="Pu L.-L."/>
            <person name="Saada N."/>
            <person name="Tang L."/>
            <person name="Weissenberger G."/>
            <person name="Zhu Y."/>
            <person name="Hemphill L."/>
            <person name="Shang Y."/>
            <person name="Youmans B."/>
            <person name="Ayvaz T."/>
            <person name="Ross M."/>
            <person name="Santibanez J."/>
            <person name="Aqrawi P."/>
            <person name="Gross S."/>
            <person name="Joshi V."/>
            <person name="Fowler G."/>
            <person name="Nazareth L."/>
            <person name="Reid J."/>
            <person name="Worley K."/>
            <person name="Petrosino J."/>
            <person name="Highlander S."/>
            <person name="Gibbs R."/>
        </authorList>
    </citation>
    <scope>NUCLEOTIDE SEQUENCE [LARGE SCALE GENOMIC DNA]</scope>
    <source>
        <strain evidence="4 5">ATCC 33394</strain>
    </source>
</reference>
<protein>
    <submittedName>
        <fullName evidence="4">Transglycosylase SLT domain protein</fullName>
    </submittedName>
</protein>
<feature type="compositionally biased region" description="Basic and acidic residues" evidence="1">
    <location>
        <begin position="603"/>
        <end position="630"/>
    </location>
</feature>
<dbReference type="STRING" id="888741.HMPREF9098_0946"/>
<evidence type="ECO:0000256" key="1">
    <source>
        <dbReference type="SAM" id="MobiDB-lite"/>
    </source>
</evidence>
<feature type="compositionally biased region" description="Polar residues" evidence="1">
    <location>
        <begin position="466"/>
        <end position="478"/>
    </location>
</feature>
<evidence type="ECO:0000259" key="3">
    <source>
        <dbReference type="PROSITE" id="PS51782"/>
    </source>
</evidence>
<feature type="region of interest" description="Disordered" evidence="1">
    <location>
        <begin position="524"/>
        <end position="547"/>
    </location>
</feature>
<dbReference type="Pfam" id="PF01464">
    <property type="entry name" value="SLT"/>
    <property type="match status" value="1"/>
</dbReference>
<name>F0EYL2_9NEIS</name>
<dbReference type="InterPro" id="IPR018392">
    <property type="entry name" value="LysM"/>
</dbReference>
<evidence type="ECO:0000313" key="5">
    <source>
        <dbReference type="Proteomes" id="UP000004088"/>
    </source>
</evidence>
<dbReference type="PANTHER" id="PTHR33734:SF22">
    <property type="entry name" value="MEMBRANE-BOUND LYTIC MUREIN TRANSGLYCOSYLASE D"/>
    <property type="match status" value="1"/>
</dbReference>
<dbReference type="RefSeq" id="WP_003782318.1">
    <property type="nucleotide sequence ID" value="NZ_GL870929.1"/>
</dbReference>
<feature type="compositionally biased region" description="Polar residues" evidence="1">
    <location>
        <begin position="782"/>
        <end position="797"/>
    </location>
</feature>
<comment type="caution">
    <text evidence="4">The sequence shown here is derived from an EMBL/GenBank/DDBJ whole genome shotgun (WGS) entry which is preliminary data.</text>
</comment>
<dbReference type="HOGENOM" id="CLU_009520_1_4_4"/>
<dbReference type="Proteomes" id="UP000004088">
    <property type="component" value="Unassembled WGS sequence"/>
</dbReference>
<feature type="compositionally biased region" description="Polar residues" evidence="1">
    <location>
        <begin position="686"/>
        <end position="700"/>
    </location>
</feature>
<feature type="signal peptide" evidence="2">
    <location>
        <begin position="1"/>
        <end position="24"/>
    </location>
</feature>
<feature type="compositionally biased region" description="Basic and acidic residues" evidence="1">
    <location>
        <begin position="759"/>
        <end position="776"/>
    </location>
</feature>
<feature type="compositionally biased region" description="Basic and acidic residues" evidence="1">
    <location>
        <begin position="579"/>
        <end position="590"/>
    </location>
</feature>
<dbReference type="SUPFAM" id="SSF54106">
    <property type="entry name" value="LysM domain"/>
    <property type="match status" value="1"/>
</dbReference>
<keyword evidence="2" id="KW-0732">Signal</keyword>
<organism evidence="4 5">
    <name type="scientific">Kingella denitrificans ATCC 33394</name>
    <dbReference type="NCBI Taxonomy" id="888741"/>
    <lineage>
        <taxon>Bacteria</taxon>
        <taxon>Pseudomonadati</taxon>
        <taxon>Pseudomonadota</taxon>
        <taxon>Betaproteobacteria</taxon>
        <taxon>Neisseriales</taxon>
        <taxon>Neisseriaceae</taxon>
        <taxon>Kingella</taxon>
    </lineage>
</organism>
<dbReference type="Gene3D" id="3.10.350.10">
    <property type="entry name" value="LysM domain"/>
    <property type="match status" value="1"/>
</dbReference>
<dbReference type="InterPro" id="IPR008258">
    <property type="entry name" value="Transglycosylase_SLT_dom_1"/>
</dbReference>
<dbReference type="PROSITE" id="PS51782">
    <property type="entry name" value="LYSM"/>
    <property type="match status" value="1"/>
</dbReference>
<dbReference type="CDD" id="cd00118">
    <property type="entry name" value="LysM"/>
    <property type="match status" value="1"/>
</dbReference>
<feature type="region of interest" description="Disordered" evidence="1">
    <location>
        <begin position="462"/>
        <end position="493"/>
    </location>
</feature>
<dbReference type="SUPFAM" id="SSF53955">
    <property type="entry name" value="Lysozyme-like"/>
    <property type="match status" value="1"/>
</dbReference>
<dbReference type="CDD" id="cd16894">
    <property type="entry name" value="MltD-like"/>
    <property type="match status" value="1"/>
</dbReference>
<keyword evidence="5" id="KW-1185">Reference proteome</keyword>
<dbReference type="InterPro" id="IPR023346">
    <property type="entry name" value="Lysozyme-like_dom_sf"/>
</dbReference>
<accession>F0EYL2</accession>
<proteinExistence type="predicted"/>
<dbReference type="AlphaFoldDB" id="F0EYL2"/>